<name>A0ABT8UCU7_9MYCO</name>
<organism evidence="3 4">
    <name type="scientific">Mycolicibacterium arseniciresistens</name>
    <dbReference type="NCBI Taxonomy" id="3062257"/>
    <lineage>
        <taxon>Bacteria</taxon>
        <taxon>Bacillati</taxon>
        <taxon>Actinomycetota</taxon>
        <taxon>Actinomycetes</taxon>
        <taxon>Mycobacteriales</taxon>
        <taxon>Mycobacteriaceae</taxon>
        <taxon>Mycolicibacterium</taxon>
    </lineage>
</organism>
<gene>
    <name evidence="3" type="ORF">Q2100_07665</name>
</gene>
<feature type="transmembrane region" description="Helical" evidence="1">
    <location>
        <begin position="12"/>
        <end position="29"/>
    </location>
</feature>
<keyword evidence="1" id="KW-0472">Membrane</keyword>
<keyword evidence="4" id="KW-1185">Reference proteome</keyword>
<dbReference type="PANTHER" id="PTHR30590">
    <property type="entry name" value="INNER MEMBRANE PROTEIN"/>
    <property type="match status" value="1"/>
</dbReference>
<feature type="transmembrane region" description="Helical" evidence="1">
    <location>
        <begin position="61"/>
        <end position="79"/>
    </location>
</feature>
<keyword evidence="1" id="KW-0812">Transmembrane</keyword>
<dbReference type="EMBL" id="JAUMSQ010000035">
    <property type="protein sequence ID" value="MDO3635613.1"/>
    <property type="molecule type" value="Genomic_DNA"/>
</dbReference>
<feature type="domain" description="DUF418" evidence="2">
    <location>
        <begin position="223"/>
        <end position="373"/>
    </location>
</feature>
<feature type="transmembrane region" description="Helical" evidence="1">
    <location>
        <begin position="139"/>
        <end position="161"/>
    </location>
</feature>
<feature type="transmembrane region" description="Helical" evidence="1">
    <location>
        <begin position="233"/>
        <end position="252"/>
    </location>
</feature>
<dbReference type="RefSeq" id="WP_302913522.1">
    <property type="nucleotide sequence ID" value="NZ_JAUMSQ010000035.1"/>
</dbReference>
<evidence type="ECO:0000259" key="2">
    <source>
        <dbReference type="Pfam" id="PF04235"/>
    </source>
</evidence>
<feature type="transmembrane region" description="Helical" evidence="1">
    <location>
        <begin position="264"/>
        <end position="281"/>
    </location>
</feature>
<dbReference type="Proteomes" id="UP001168823">
    <property type="component" value="Unassembled WGS sequence"/>
</dbReference>
<protein>
    <submittedName>
        <fullName evidence="3">DUF418 domain-containing protein</fullName>
    </submittedName>
</protein>
<sequence>MAAVRYPALDVLRGIAILGTLGTNIWIFTHPQGLIGYLSGTPDSGWRPVELVLQWLTQGKFLGLLTVMFGIGLALQQASARRAGLAWPGSYLWRAALLLVDGIAHFVLMTEFDVLMGYAVTGWIVAYLLVTTPRVQWRVIAGATAVHMTMLAAITAAVALAPRSGGGPSILHPNPYADGSWWDLVIFRLDNAWLFRIETMLIFPLSIALFLLGARLFDAGVLDERGATLRRRLMIAGFGVALPLDFALELGVPGGAGLLASRYGTAPVVALGVLALVAEYYHRRPDRARSLAGRRLAEVGRMALSSYVLQNLVASALCYGWGLGLAAATPAEHRVPVTVAIYAVVIATVMTFAHLWLRRYDRGPVEWLWNTTYRAVTVRSGTAADERKPRPAHR</sequence>
<feature type="transmembrane region" description="Helical" evidence="1">
    <location>
        <begin position="302"/>
        <end position="327"/>
    </location>
</feature>
<dbReference type="InterPro" id="IPR007349">
    <property type="entry name" value="DUF418"/>
</dbReference>
<evidence type="ECO:0000313" key="4">
    <source>
        <dbReference type="Proteomes" id="UP001168823"/>
    </source>
</evidence>
<comment type="caution">
    <text evidence="3">The sequence shown here is derived from an EMBL/GenBank/DDBJ whole genome shotgun (WGS) entry which is preliminary data.</text>
</comment>
<feature type="transmembrane region" description="Helical" evidence="1">
    <location>
        <begin position="115"/>
        <end position="132"/>
    </location>
</feature>
<keyword evidence="1" id="KW-1133">Transmembrane helix</keyword>
<proteinExistence type="predicted"/>
<evidence type="ECO:0000313" key="3">
    <source>
        <dbReference type="EMBL" id="MDO3635613.1"/>
    </source>
</evidence>
<feature type="transmembrane region" description="Helical" evidence="1">
    <location>
        <begin position="91"/>
        <end position="109"/>
    </location>
</feature>
<accession>A0ABT8UCU7</accession>
<evidence type="ECO:0000256" key="1">
    <source>
        <dbReference type="SAM" id="Phobius"/>
    </source>
</evidence>
<reference evidence="3" key="1">
    <citation type="submission" date="2023-07" db="EMBL/GenBank/DDBJ databases">
        <title>Mycolicibacterium sp. nov., a novel bacterial species.</title>
        <authorList>
            <person name="Cao Y."/>
        </authorList>
    </citation>
    <scope>NUCLEOTIDE SEQUENCE</scope>
    <source>
        <strain evidence="3">KC 300</strain>
    </source>
</reference>
<feature type="transmembrane region" description="Helical" evidence="1">
    <location>
        <begin position="193"/>
        <end position="212"/>
    </location>
</feature>
<dbReference type="InterPro" id="IPR052529">
    <property type="entry name" value="Bact_Transport_Assoc"/>
</dbReference>
<dbReference type="PANTHER" id="PTHR30590:SF2">
    <property type="entry name" value="INNER MEMBRANE PROTEIN"/>
    <property type="match status" value="1"/>
</dbReference>
<dbReference type="Pfam" id="PF04235">
    <property type="entry name" value="DUF418"/>
    <property type="match status" value="1"/>
</dbReference>
<feature type="transmembrane region" description="Helical" evidence="1">
    <location>
        <begin position="339"/>
        <end position="357"/>
    </location>
</feature>